<keyword evidence="3" id="KW-1185">Reference proteome</keyword>
<keyword evidence="1" id="KW-1133">Transmembrane helix</keyword>
<protein>
    <submittedName>
        <fullName evidence="2">Uncharacterized protein</fullName>
    </submittedName>
</protein>
<evidence type="ECO:0000256" key="1">
    <source>
        <dbReference type="SAM" id="Phobius"/>
    </source>
</evidence>
<proteinExistence type="predicted"/>
<dbReference type="Proteomes" id="UP000218785">
    <property type="component" value="Chromosome"/>
</dbReference>
<gene>
    <name evidence="2" type="ORF">NIES37_05110</name>
</gene>
<dbReference type="KEGG" id="ttq:NIES37_05110"/>
<dbReference type="EMBL" id="AP018248">
    <property type="protein sequence ID" value="BAY96577.1"/>
    <property type="molecule type" value="Genomic_DNA"/>
</dbReference>
<organism evidence="2 3">
    <name type="scientific">Tolypothrix tenuis PCC 7101</name>
    <dbReference type="NCBI Taxonomy" id="231146"/>
    <lineage>
        <taxon>Bacteria</taxon>
        <taxon>Bacillati</taxon>
        <taxon>Cyanobacteriota</taxon>
        <taxon>Cyanophyceae</taxon>
        <taxon>Nostocales</taxon>
        <taxon>Tolypothrichaceae</taxon>
        <taxon>Tolypothrix</taxon>
    </lineage>
</organism>
<name>A0A1Z4MSZ0_9CYAN</name>
<evidence type="ECO:0000313" key="3">
    <source>
        <dbReference type="Proteomes" id="UP000218785"/>
    </source>
</evidence>
<keyword evidence="1" id="KW-0472">Membrane</keyword>
<feature type="transmembrane region" description="Helical" evidence="1">
    <location>
        <begin position="12"/>
        <end position="31"/>
    </location>
</feature>
<keyword evidence="1" id="KW-0812">Transmembrane</keyword>
<reference evidence="2 3" key="1">
    <citation type="submission" date="2017-06" db="EMBL/GenBank/DDBJ databases">
        <title>Genome sequencing of cyanobaciteial culture collection at National Institute for Environmental Studies (NIES).</title>
        <authorList>
            <person name="Hirose Y."/>
            <person name="Shimura Y."/>
            <person name="Fujisawa T."/>
            <person name="Nakamura Y."/>
            <person name="Kawachi M."/>
        </authorList>
    </citation>
    <scope>NUCLEOTIDE SEQUENCE [LARGE SCALE GENOMIC DNA]</scope>
    <source>
        <strain evidence="2 3">NIES-37</strain>
    </source>
</reference>
<evidence type="ECO:0000313" key="2">
    <source>
        <dbReference type="EMBL" id="BAY96577.1"/>
    </source>
</evidence>
<accession>A0A1Z4MSZ0</accession>
<sequence length="51" mass="5622">MLSASIKANAALLYMTFIHFLTVTLLLIQYLGKIQATTEGQGTINSLKCIY</sequence>
<dbReference type="AlphaFoldDB" id="A0A1Z4MSZ0"/>